<sequence length="339" mass="38175">MFQHFKSMVELQLNYKIKSVQSGWGGEFRPFTSFLASHGITHRLICPHTHHQNGTIERKHRHILDSGLTLLHHASLPLKFWDFAFMTVVYLFNRLPSVALNFVVPYTILFKTPPDYDFLKSFGCVCFPLLRPYNTHKLDYRSQECLFLGYSHAHKGYKCLSATGRIYISKDVIFNEQRFPYAHLFPQCHVSSSTLPQYFTLQPNLSPSTSLISSSPTSVPSSTSHSSYPTFTESASSSSPHVLVPCANTDSTTQGSNSSKSPAASFSGSISNSSEKDIPRTINNHPMQTRSKPGIHKPKLHSSIFLVHCEPKTVKLALVDPLWFAAMQQEYTALMKNQT</sequence>
<feature type="domain" description="Integrase catalytic" evidence="2">
    <location>
        <begin position="1"/>
        <end position="113"/>
    </location>
</feature>
<evidence type="ECO:0000313" key="3">
    <source>
        <dbReference type="EMBL" id="KYP78025.1"/>
    </source>
</evidence>
<dbReference type="GO" id="GO:0015074">
    <property type="term" value="P:DNA integration"/>
    <property type="evidence" value="ECO:0007669"/>
    <property type="project" value="InterPro"/>
</dbReference>
<evidence type="ECO:0000256" key="1">
    <source>
        <dbReference type="SAM" id="MobiDB-lite"/>
    </source>
</evidence>
<proteinExistence type="predicted"/>
<keyword evidence="4" id="KW-1185">Reference proteome</keyword>
<feature type="compositionally biased region" description="Polar residues" evidence="1">
    <location>
        <begin position="281"/>
        <end position="291"/>
    </location>
</feature>
<dbReference type="InterPro" id="IPR036397">
    <property type="entry name" value="RNaseH_sf"/>
</dbReference>
<dbReference type="PANTHER" id="PTHR42648:SF26">
    <property type="entry name" value="INTEGRASE CATALYTIC DOMAIN-CONTAINING PROTEIN"/>
    <property type="match status" value="1"/>
</dbReference>
<dbReference type="GO" id="GO:0003676">
    <property type="term" value="F:nucleic acid binding"/>
    <property type="evidence" value="ECO:0007669"/>
    <property type="project" value="InterPro"/>
</dbReference>
<protein>
    <submittedName>
        <fullName evidence="3">Retrovirus-related Pol polyprotein from transposon TNT 1-94</fullName>
    </submittedName>
</protein>
<comment type="caution">
    <text evidence="3">The sequence shown here is derived from an EMBL/GenBank/DDBJ whole genome shotgun (WGS) entry which is preliminary data.</text>
</comment>
<dbReference type="InterPro" id="IPR039537">
    <property type="entry name" value="Retrotran_Ty1/copia-like"/>
</dbReference>
<name>A0A151UFE7_CAJCA</name>
<feature type="compositionally biased region" description="Polar residues" evidence="1">
    <location>
        <begin position="231"/>
        <end position="240"/>
    </location>
</feature>
<dbReference type="OMA" id="LVPCANT"/>
<organism evidence="3 4">
    <name type="scientific">Cajanus cajan</name>
    <name type="common">Pigeon pea</name>
    <name type="synonym">Cajanus indicus</name>
    <dbReference type="NCBI Taxonomy" id="3821"/>
    <lineage>
        <taxon>Eukaryota</taxon>
        <taxon>Viridiplantae</taxon>
        <taxon>Streptophyta</taxon>
        <taxon>Embryophyta</taxon>
        <taxon>Tracheophyta</taxon>
        <taxon>Spermatophyta</taxon>
        <taxon>Magnoliopsida</taxon>
        <taxon>eudicotyledons</taxon>
        <taxon>Gunneridae</taxon>
        <taxon>Pentapetalae</taxon>
        <taxon>rosids</taxon>
        <taxon>fabids</taxon>
        <taxon>Fabales</taxon>
        <taxon>Fabaceae</taxon>
        <taxon>Papilionoideae</taxon>
        <taxon>50 kb inversion clade</taxon>
        <taxon>NPAAA clade</taxon>
        <taxon>indigoferoid/millettioid clade</taxon>
        <taxon>Phaseoleae</taxon>
        <taxon>Cajanus</taxon>
    </lineage>
</organism>
<feature type="compositionally biased region" description="Low complexity" evidence="1">
    <location>
        <begin position="210"/>
        <end position="230"/>
    </location>
</feature>
<dbReference type="SUPFAM" id="SSF53098">
    <property type="entry name" value="Ribonuclease H-like"/>
    <property type="match status" value="1"/>
</dbReference>
<dbReference type="Pfam" id="PF25597">
    <property type="entry name" value="SH3_retrovirus"/>
    <property type="match status" value="1"/>
</dbReference>
<dbReference type="PROSITE" id="PS50994">
    <property type="entry name" value="INTEGRASE"/>
    <property type="match status" value="1"/>
</dbReference>
<gene>
    <name evidence="3" type="ORF">KK1_047835</name>
</gene>
<reference evidence="3" key="1">
    <citation type="journal article" date="2012" name="Nat. Biotechnol.">
        <title>Draft genome sequence of pigeonpea (Cajanus cajan), an orphan legume crop of resource-poor farmers.</title>
        <authorList>
            <person name="Varshney R.K."/>
            <person name="Chen W."/>
            <person name="Li Y."/>
            <person name="Bharti A.K."/>
            <person name="Saxena R.K."/>
            <person name="Schlueter J.A."/>
            <person name="Donoghue M.T."/>
            <person name="Azam S."/>
            <person name="Fan G."/>
            <person name="Whaley A.M."/>
            <person name="Farmer A.D."/>
            <person name="Sheridan J."/>
            <person name="Iwata A."/>
            <person name="Tuteja R."/>
            <person name="Penmetsa R.V."/>
            <person name="Wu W."/>
            <person name="Upadhyaya H.D."/>
            <person name="Yang S.P."/>
            <person name="Shah T."/>
            <person name="Saxena K.B."/>
            <person name="Michael T."/>
            <person name="McCombie W.R."/>
            <person name="Yang B."/>
            <person name="Zhang G."/>
            <person name="Yang H."/>
            <person name="Wang J."/>
            <person name="Spillane C."/>
            <person name="Cook D.R."/>
            <person name="May G.D."/>
            <person name="Xu X."/>
            <person name="Jackson S.A."/>
        </authorList>
    </citation>
    <scope>NUCLEOTIDE SEQUENCE [LARGE SCALE GENOMIC DNA]</scope>
</reference>
<evidence type="ECO:0000259" key="2">
    <source>
        <dbReference type="PROSITE" id="PS50994"/>
    </source>
</evidence>
<dbReference type="InterPro" id="IPR012337">
    <property type="entry name" value="RNaseH-like_sf"/>
</dbReference>
<dbReference type="Gene3D" id="3.30.420.10">
    <property type="entry name" value="Ribonuclease H-like superfamily/Ribonuclease H"/>
    <property type="match status" value="1"/>
</dbReference>
<dbReference type="InterPro" id="IPR057670">
    <property type="entry name" value="SH3_retrovirus"/>
</dbReference>
<evidence type="ECO:0000313" key="4">
    <source>
        <dbReference type="Proteomes" id="UP000075243"/>
    </source>
</evidence>
<feature type="compositionally biased region" description="Low complexity" evidence="1">
    <location>
        <begin position="255"/>
        <end position="273"/>
    </location>
</feature>
<dbReference type="AlphaFoldDB" id="A0A151UFE7"/>
<feature type="region of interest" description="Disordered" evidence="1">
    <location>
        <begin position="210"/>
        <end position="296"/>
    </location>
</feature>
<dbReference type="STRING" id="3821.A0A151UFE7"/>
<dbReference type="PANTHER" id="PTHR42648">
    <property type="entry name" value="TRANSPOSASE, PUTATIVE-RELATED"/>
    <property type="match status" value="1"/>
</dbReference>
<dbReference type="Proteomes" id="UP000075243">
    <property type="component" value="Unassembled WGS sequence"/>
</dbReference>
<dbReference type="InterPro" id="IPR001584">
    <property type="entry name" value="Integrase_cat-core"/>
</dbReference>
<dbReference type="EMBL" id="AGCT01039815">
    <property type="protein sequence ID" value="KYP78025.1"/>
    <property type="molecule type" value="Genomic_DNA"/>
</dbReference>
<dbReference type="Gramene" id="C.cajan_45854.t">
    <property type="protein sequence ID" value="C.cajan_45854.t.cds1"/>
    <property type="gene ID" value="C.cajan_45854"/>
</dbReference>
<accession>A0A151UFE7</accession>